<dbReference type="PANTHER" id="PTHR43124:SF3">
    <property type="entry name" value="CHLORAMPHENICOL EFFLUX PUMP RV0191"/>
    <property type="match status" value="1"/>
</dbReference>
<organism evidence="8 9">
    <name type="scientific">Niastella vici</name>
    <dbReference type="NCBI Taxonomy" id="1703345"/>
    <lineage>
        <taxon>Bacteria</taxon>
        <taxon>Pseudomonadati</taxon>
        <taxon>Bacteroidota</taxon>
        <taxon>Chitinophagia</taxon>
        <taxon>Chitinophagales</taxon>
        <taxon>Chitinophagaceae</taxon>
        <taxon>Niastella</taxon>
    </lineage>
</organism>
<dbReference type="GO" id="GO:0022857">
    <property type="term" value="F:transmembrane transporter activity"/>
    <property type="evidence" value="ECO:0007669"/>
    <property type="project" value="InterPro"/>
</dbReference>
<evidence type="ECO:0000256" key="4">
    <source>
        <dbReference type="ARBA" id="ARBA00022989"/>
    </source>
</evidence>
<feature type="transmembrane region" description="Helical" evidence="6">
    <location>
        <begin position="358"/>
        <end position="382"/>
    </location>
</feature>
<feature type="transmembrane region" description="Helical" evidence="6">
    <location>
        <begin position="116"/>
        <end position="136"/>
    </location>
</feature>
<evidence type="ECO:0000313" key="9">
    <source>
        <dbReference type="Proteomes" id="UP000192796"/>
    </source>
</evidence>
<name>A0A1V9G6J4_9BACT</name>
<feature type="transmembrane region" description="Helical" evidence="6">
    <location>
        <begin position="148"/>
        <end position="168"/>
    </location>
</feature>
<dbReference type="CDD" id="cd17337">
    <property type="entry name" value="MFS_CsbX"/>
    <property type="match status" value="1"/>
</dbReference>
<evidence type="ECO:0000313" key="8">
    <source>
        <dbReference type="EMBL" id="OQP66265.1"/>
    </source>
</evidence>
<dbReference type="AlphaFoldDB" id="A0A1V9G6J4"/>
<dbReference type="GO" id="GO:0005886">
    <property type="term" value="C:plasma membrane"/>
    <property type="evidence" value="ECO:0007669"/>
    <property type="project" value="UniProtKB-SubCell"/>
</dbReference>
<comment type="subcellular location">
    <subcellularLocation>
        <location evidence="1">Cell membrane</location>
        <topology evidence="1">Multi-pass membrane protein</topology>
    </subcellularLocation>
</comment>
<feature type="transmembrane region" description="Helical" evidence="6">
    <location>
        <begin position="12"/>
        <end position="31"/>
    </location>
</feature>
<gene>
    <name evidence="8" type="ORF">A3860_12230</name>
</gene>
<dbReference type="Gene3D" id="1.20.1250.20">
    <property type="entry name" value="MFS general substrate transporter like domains"/>
    <property type="match status" value="2"/>
</dbReference>
<dbReference type="EMBL" id="LVYD01000002">
    <property type="protein sequence ID" value="OQP66265.1"/>
    <property type="molecule type" value="Genomic_DNA"/>
</dbReference>
<dbReference type="RefSeq" id="WP_081145200.1">
    <property type="nucleotide sequence ID" value="NZ_LVYD01000002.1"/>
</dbReference>
<accession>A0A1V9G6J4</accession>
<feature type="transmembrane region" description="Helical" evidence="6">
    <location>
        <begin position="320"/>
        <end position="346"/>
    </location>
</feature>
<dbReference type="InterPro" id="IPR050189">
    <property type="entry name" value="MFS_Efflux_Transporters"/>
</dbReference>
<dbReference type="InterPro" id="IPR036259">
    <property type="entry name" value="MFS_trans_sf"/>
</dbReference>
<keyword evidence="3 6" id="KW-0812">Transmembrane</keyword>
<evidence type="ECO:0000256" key="3">
    <source>
        <dbReference type="ARBA" id="ARBA00022692"/>
    </source>
</evidence>
<reference evidence="8 9" key="1">
    <citation type="submission" date="2016-03" db="EMBL/GenBank/DDBJ databases">
        <title>Niastella vici sp. nov., isolated from farmland soil.</title>
        <authorList>
            <person name="Chen L."/>
            <person name="Wang D."/>
            <person name="Yang S."/>
            <person name="Wang G."/>
        </authorList>
    </citation>
    <scope>NUCLEOTIDE SEQUENCE [LARGE SCALE GENOMIC DNA]</scope>
    <source>
        <strain evidence="8 9">DJ57</strain>
    </source>
</reference>
<feature type="transmembrane region" description="Helical" evidence="6">
    <location>
        <begin position="388"/>
        <end position="407"/>
    </location>
</feature>
<evidence type="ECO:0000259" key="7">
    <source>
        <dbReference type="PROSITE" id="PS50850"/>
    </source>
</evidence>
<feature type="transmembrane region" description="Helical" evidence="6">
    <location>
        <begin position="295"/>
        <end position="314"/>
    </location>
</feature>
<keyword evidence="5 6" id="KW-0472">Membrane</keyword>
<dbReference type="STRING" id="1703345.A3860_12230"/>
<dbReference type="NCBIfam" id="TIGR00897">
    <property type="entry name" value="2A0118"/>
    <property type="match status" value="1"/>
</dbReference>
<keyword evidence="9" id="KW-1185">Reference proteome</keyword>
<keyword evidence="2" id="KW-1003">Cell membrane</keyword>
<feature type="transmembrane region" description="Helical" evidence="6">
    <location>
        <begin position="174"/>
        <end position="196"/>
    </location>
</feature>
<dbReference type="PANTHER" id="PTHR43124">
    <property type="entry name" value="PURINE EFFLUX PUMP PBUE"/>
    <property type="match status" value="1"/>
</dbReference>
<sequence length="435" mass="47193">MTAANKNSLADKTGIPMSLLWGYIGILIFMMGDGMETGWLSPYLNGRGLSVSANATLFTAYGITVAVSAWFSGVLAEGFGPRKTMLAGLLLYLAGTCGFVGMGLPQLNYPVMIVTYALRGFGYPLFAYSFMVWIAYQSPKEKLGRAVGWFWFVFTGGLNVLGAFYSSWAIHSLGYINTLWSSVFWVLIGAFFALLLNKASFKTGANGQNTTSKAGELLKGLTIVKEEPKVLIGGIVRIINTTAQFAFPVFLPMYMEKHGFDTITWLKIWGTIFTSNIIFNLIFGFVGDRLGWRNTIMWFGGIGCAITTLGLYYVPQAAPGNFAIVLTAGILWGACLAGYVPLSALVPSLVKKDKGAAMAILNLGAGLPVFVGPALVGLFFTLVGEEGLIWILAVLYFISAVLTKFITLPDNAKTLHHVNEKSVQVAEMEKLKLEN</sequence>
<comment type="caution">
    <text evidence="8">The sequence shown here is derived from an EMBL/GenBank/DDBJ whole genome shotgun (WGS) entry which is preliminary data.</text>
</comment>
<dbReference type="OrthoDB" id="3522477at2"/>
<dbReference type="PROSITE" id="PS50850">
    <property type="entry name" value="MFS"/>
    <property type="match status" value="1"/>
</dbReference>
<dbReference type="InterPro" id="IPR020846">
    <property type="entry name" value="MFS_dom"/>
</dbReference>
<evidence type="ECO:0000256" key="1">
    <source>
        <dbReference type="ARBA" id="ARBA00004651"/>
    </source>
</evidence>
<keyword evidence="4 6" id="KW-1133">Transmembrane helix</keyword>
<protein>
    <submittedName>
        <fullName evidence="8">Alpha-ketoglutarate permease</fullName>
    </submittedName>
</protein>
<feature type="domain" description="Major facilitator superfamily (MFS) profile" evidence="7">
    <location>
        <begin position="18"/>
        <end position="411"/>
    </location>
</feature>
<evidence type="ECO:0000256" key="6">
    <source>
        <dbReference type="SAM" id="Phobius"/>
    </source>
</evidence>
<feature type="transmembrane region" description="Helical" evidence="6">
    <location>
        <begin position="51"/>
        <end position="72"/>
    </location>
</feature>
<dbReference type="Proteomes" id="UP000192796">
    <property type="component" value="Unassembled WGS sequence"/>
</dbReference>
<dbReference type="InterPro" id="IPR004748">
    <property type="entry name" value="Polyol_permease-like"/>
</dbReference>
<proteinExistence type="predicted"/>
<dbReference type="Pfam" id="PF07690">
    <property type="entry name" value="MFS_1"/>
    <property type="match status" value="1"/>
</dbReference>
<feature type="transmembrane region" description="Helical" evidence="6">
    <location>
        <begin position="84"/>
        <end position="104"/>
    </location>
</feature>
<evidence type="ECO:0000256" key="2">
    <source>
        <dbReference type="ARBA" id="ARBA00022475"/>
    </source>
</evidence>
<evidence type="ECO:0000256" key="5">
    <source>
        <dbReference type="ARBA" id="ARBA00023136"/>
    </source>
</evidence>
<dbReference type="SUPFAM" id="SSF103473">
    <property type="entry name" value="MFS general substrate transporter"/>
    <property type="match status" value="1"/>
</dbReference>
<dbReference type="InterPro" id="IPR011701">
    <property type="entry name" value="MFS"/>
</dbReference>
<feature type="transmembrane region" description="Helical" evidence="6">
    <location>
        <begin position="263"/>
        <end position="283"/>
    </location>
</feature>